<dbReference type="AlphaFoldDB" id="A0A1C3XLS0"/>
<dbReference type="RefSeq" id="WP_074448618.1">
    <property type="nucleotide sequence ID" value="NZ_FMAE01000054.1"/>
</dbReference>
<protein>
    <submittedName>
        <fullName evidence="1">Uncharacterized protein</fullName>
    </submittedName>
</protein>
<name>A0A1C3XLS0_9BRAD</name>
<dbReference type="InterPro" id="IPR017042">
    <property type="entry name" value="UCP036055"/>
</dbReference>
<dbReference type="PIRSF" id="PIRSF036055">
    <property type="entry name" value="UCP036055"/>
    <property type="match status" value="1"/>
</dbReference>
<dbReference type="EMBL" id="FMAE01000054">
    <property type="protein sequence ID" value="SCB53251.1"/>
    <property type="molecule type" value="Genomic_DNA"/>
</dbReference>
<organism evidence="1 2">
    <name type="scientific">Bradyrhizobium yuanmingense</name>
    <dbReference type="NCBI Taxonomy" id="108015"/>
    <lineage>
        <taxon>Bacteria</taxon>
        <taxon>Pseudomonadati</taxon>
        <taxon>Pseudomonadota</taxon>
        <taxon>Alphaproteobacteria</taxon>
        <taxon>Hyphomicrobiales</taxon>
        <taxon>Nitrobacteraceae</taxon>
        <taxon>Bradyrhizobium</taxon>
    </lineage>
</organism>
<gene>
    <name evidence="1" type="ORF">GA0061099_10546</name>
</gene>
<evidence type="ECO:0000313" key="2">
    <source>
        <dbReference type="Proteomes" id="UP000183174"/>
    </source>
</evidence>
<reference evidence="1 2" key="1">
    <citation type="submission" date="2016-08" db="EMBL/GenBank/DDBJ databases">
        <authorList>
            <person name="Seilhamer J.J."/>
        </authorList>
    </citation>
    <scope>NUCLEOTIDE SEQUENCE [LARGE SCALE GENOMIC DNA]</scope>
    <source>
        <strain evidence="1 2">CCBAU 10071</strain>
    </source>
</reference>
<accession>A0A1C3XLS0</accession>
<proteinExistence type="predicted"/>
<evidence type="ECO:0000313" key="1">
    <source>
        <dbReference type="EMBL" id="SCB53251.1"/>
    </source>
</evidence>
<dbReference type="Proteomes" id="UP000183174">
    <property type="component" value="Unassembled WGS sequence"/>
</dbReference>
<sequence length="158" mass="17100">MSAQLIYDLVPLGAIIQFSDGTPRPPERHRKKLAAWEHRNSGGRLIRKQAECRVGNTVIGATITLHAGDYGGGGVVVLRVHRTFSVDSDLRFVVTERPRVGAIRVLSRPGEDAELVHLASSRTEAETWLQSHGYPDAVLDEVTADAPAADVVEGRTAA</sequence>